<dbReference type="InterPro" id="IPR013784">
    <property type="entry name" value="Carb-bd-like_fold"/>
</dbReference>
<dbReference type="PANTHER" id="PTHR43863">
    <property type="entry name" value="HYDROLASE, PUTATIVE (AFU_ORTHOLOGUE AFUA_1G03140)-RELATED"/>
    <property type="match status" value="1"/>
</dbReference>
<dbReference type="GO" id="GO:0016740">
    <property type="term" value="F:transferase activity"/>
    <property type="evidence" value="ECO:0007669"/>
    <property type="project" value="UniProtKB-KW"/>
</dbReference>
<dbReference type="Gene3D" id="2.60.40.1760">
    <property type="entry name" value="glycosyl hydrolase (family 31)"/>
    <property type="match status" value="1"/>
</dbReference>
<dbReference type="PANTHER" id="PTHR43863:SF2">
    <property type="entry name" value="MALTASE-GLUCOAMYLASE"/>
    <property type="match status" value="1"/>
</dbReference>
<sequence>MPALPWRRTTALALTTAVTAATLVAVGVNDAGQAAAAPLGVQRAQFQSGSSYLVVEVLDDDLVHFELAGGGTAPGTGSPLFTTPQVAKHDYAGPDVFTQTGSVLQTAAMRIEVDPADLCVTATDITRTPNLVLHEACPADLGQAWKGLNITRSAMENAYGLGQQFFTGGSADGDWVGRTRTPGGTYGNAMVFDPENGPVGNTQIPVLFAVGDDNANYGLFVDQLYKQEWNLTGDPWTVRMWGDQVRWYLMSGDDLPDLRHDYMELTGTPPVPPKKAFGLWVSEFGYDNWSEVDNTIAGLRSADFPVDGAMLDVQWFGGVTADSDDTRMGTLDWDTSRFPDPAGKIADLAEDGVGIIPIEESYVGRNLPEHARMAADGYLVRSGCATCPPVYLTGNPWWGKGGMIDWTQPEAGAVWHDEQRQHLVDEGVLGHWLDLGEPEMYDPNDWTAGVIPGKHAHADYHNAYNLLWAQSIADGYADNGVQKRPFMLTRAAAAGIQRHGAGMWSADIGSTMKALGSQQNAQMHMSMSGIDYYGSDIGGFRREMADGDVNELYTQWFADSAWFDTPLRPHTDNLCNCLETSPDSIGDVASNRENLVRRYELAPYYYSLAHRAHQFGEPLAPPLVYYYQNDDHVREMGHQKMLGRDLLIAIVAGEGERERDVYLPAGEWIDIHTNERIQSTGQWIDNVPLWRDGVFTLPAYARAGAIIPKAFVDASTKDITGKREDAAVRNELIATVYADDVASDFTLYEDDGATTAYADGAVRTTQISQSLTNGVATVTVGAASGTYSGAPSTRPTVVELVTDGTQASTVSLGSVPLTEHANKAAFDAASSGWYNAGGGLVVAKAASSSVNTAKTFSFTLGEESVWATFSCENATTTFGQSVYVVGNVPQLGNWSPADAVKLEPSAYPTWTGVVRNLPPSSTVEWKCIKRQEAGLPNTADAWEPGGNNILSTPPSGSAGITTGAF</sequence>
<dbReference type="GO" id="GO:2001070">
    <property type="term" value="F:starch binding"/>
    <property type="evidence" value="ECO:0007669"/>
    <property type="project" value="InterPro"/>
</dbReference>
<dbReference type="InterPro" id="IPR002044">
    <property type="entry name" value="CBM20"/>
</dbReference>
<dbReference type="Gene3D" id="2.60.40.1180">
    <property type="entry name" value="Golgi alpha-mannosidase II"/>
    <property type="match status" value="2"/>
</dbReference>
<dbReference type="CDD" id="cd14752">
    <property type="entry name" value="GH31_N"/>
    <property type="match status" value="1"/>
</dbReference>
<dbReference type="InterPro" id="IPR017853">
    <property type="entry name" value="GH"/>
</dbReference>
<feature type="domain" description="CBM20" evidence="7">
    <location>
        <begin position="859"/>
        <end position="965"/>
    </location>
</feature>
<keyword evidence="5" id="KW-0326">Glycosidase</keyword>
<dbReference type="Pfam" id="PF00686">
    <property type="entry name" value="CBM_20"/>
    <property type="match status" value="1"/>
</dbReference>
<accession>Q6BD65</accession>
<dbReference type="CAZy" id="CBM20">
    <property type="family name" value="Carbohydrate-Binding Module Family 20"/>
</dbReference>
<dbReference type="InterPro" id="IPR013783">
    <property type="entry name" value="Ig-like_fold"/>
</dbReference>
<feature type="signal peptide" evidence="6">
    <location>
        <begin position="1"/>
        <end position="20"/>
    </location>
</feature>
<dbReference type="PROSITE" id="PS51166">
    <property type="entry name" value="CBM20"/>
    <property type="match status" value="1"/>
</dbReference>
<dbReference type="InterPro" id="IPR051816">
    <property type="entry name" value="Glycosyl_Hydrolase_31"/>
</dbReference>
<evidence type="ECO:0000313" key="8">
    <source>
        <dbReference type="EMBL" id="BAD34980.1"/>
    </source>
</evidence>
<dbReference type="InterPro" id="IPR013780">
    <property type="entry name" value="Glyco_hydro_b"/>
</dbReference>
<comment type="similarity">
    <text evidence="2 5">Belongs to the glycosyl hydrolase 31 family.</text>
</comment>
<feature type="chain" id="PRO_5039505407" description="alpha-amylase" evidence="6">
    <location>
        <begin position="21"/>
        <end position="965"/>
    </location>
</feature>
<dbReference type="CDD" id="cd06598">
    <property type="entry name" value="GH31_transferase_CtsZ"/>
    <property type="match status" value="1"/>
</dbReference>
<evidence type="ECO:0000259" key="7">
    <source>
        <dbReference type="PROSITE" id="PS51166"/>
    </source>
</evidence>
<dbReference type="SUPFAM" id="SSF49452">
    <property type="entry name" value="Starch-binding domain-like"/>
    <property type="match status" value="1"/>
</dbReference>
<dbReference type="AlphaFoldDB" id="Q6BD65"/>
<dbReference type="Gene3D" id="3.20.20.80">
    <property type="entry name" value="Glycosidases"/>
    <property type="match status" value="1"/>
</dbReference>
<evidence type="ECO:0000256" key="6">
    <source>
        <dbReference type="SAM" id="SignalP"/>
    </source>
</evidence>
<dbReference type="SUPFAM" id="SSF51445">
    <property type="entry name" value="(Trans)glycosidases"/>
    <property type="match status" value="1"/>
</dbReference>
<dbReference type="CDD" id="cd05810">
    <property type="entry name" value="CBM20_alpha_MTH"/>
    <property type="match status" value="1"/>
</dbReference>
<dbReference type="EC" id="3.2.1.1" evidence="3"/>
<dbReference type="GO" id="GO:0004556">
    <property type="term" value="F:alpha-amylase activity"/>
    <property type="evidence" value="ECO:0007669"/>
    <property type="project" value="UniProtKB-EC"/>
</dbReference>
<dbReference type="Pfam" id="PF01055">
    <property type="entry name" value="Glyco_hydro_31_2nd"/>
    <property type="match status" value="1"/>
</dbReference>
<evidence type="ECO:0000256" key="3">
    <source>
        <dbReference type="ARBA" id="ARBA00012595"/>
    </source>
</evidence>
<organism evidence="8">
    <name type="scientific">Arthrobacter globiformis</name>
    <dbReference type="NCBI Taxonomy" id="1665"/>
    <lineage>
        <taxon>Bacteria</taxon>
        <taxon>Bacillati</taxon>
        <taxon>Actinomycetota</taxon>
        <taxon>Actinomycetes</taxon>
        <taxon>Micrococcales</taxon>
        <taxon>Micrococcaceae</taxon>
        <taxon>Arthrobacter</taxon>
    </lineage>
</organism>
<dbReference type="CAZy" id="GH31">
    <property type="family name" value="Glycoside Hydrolase Family 31"/>
</dbReference>
<evidence type="ECO:0000256" key="1">
    <source>
        <dbReference type="ARBA" id="ARBA00000548"/>
    </source>
</evidence>
<name>Q6BD65_ARTGO</name>
<dbReference type="InterPro" id="IPR000322">
    <property type="entry name" value="Glyco_hydro_31_TIM"/>
</dbReference>
<reference evidence="8" key="1">
    <citation type="journal article" date="2004" name="Biosci. Biotechnol. Biochem.">
        <title>Cyclic tetrasaccharide-synthesizing enzymes from Arthrobacter globiformis A19.</title>
        <authorList>
            <person name="Mukai K."/>
            <person name="Maruta K."/>
            <person name="Satouchi K."/>
            <person name="Kubota M."/>
            <person name="Fukuda S."/>
            <person name="Kurimoto M."/>
            <person name="Tsujisaka Y."/>
        </authorList>
    </citation>
    <scope>NUCLEOTIDE SEQUENCE</scope>
    <source>
        <strain evidence="8">A19</strain>
    </source>
</reference>
<evidence type="ECO:0000256" key="2">
    <source>
        <dbReference type="ARBA" id="ARBA00007806"/>
    </source>
</evidence>
<evidence type="ECO:0000256" key="5">
    <source>
        <dbReference type="RuleBase" id="RU361185"/>
    </source>
</evidence>
<dbReference type="InterPro" id="IPR048395">
    <property type="entry name" value="Glyco_hydro_31_C"/>
</dbReference>
<dbReference type="SUPFAM" id="SSF51011">
    <property type="entry name" value="Glycosyl hydrolase domain"/>
    <property type="match status" value="1"/>
</dbReference>
<protein>
    <recommendedName>
        <fullName evidence="3">alpha-amylase</fullName>
        <ecNumber evidence="3">3.2.1.1</ecNumber>
    </recommendedName>
    <alternativeName>
        <fullName evidence="4">1,4-alpha-D-glucan glucanohydrolase</fullName>
    </alternativeName>
</protein>
<keyword evidence="5" id="KW-0378">Hydrolase</keyword>
<dbReference type="Gene3D" id="2.60.40.10">
    <property type="entry name" value="Immunoglobulins"/>
    <property type="match status" value="1"/>
</dbReference>
<dbReference type="InterPro" id="IPR033403">
    <property type="entry name" value="DUF5110"/>
</dbReference>
<dbReference type="SMR" id="Q6BD65"/>
<gene>
    <name evidence="8" type="primary">ctsZ</name>
</gene>
<proteinExistence type="inferred from homology"/>
<dbReference type="InterPro" id="IPR011013">
    <property type="entry name" value="Gal_mutarotase_sf_dom"/>
</dbReference>
<keyword evidence="6" id="KW-0732">Signal</keyword>
<dbReference type="Pfam" id="PF21365">
    <property type="entry name" value="Glyco_hydro_31_3rd"/>
    <property type="match status" value="1"/>
</dbReference>
<evidence type="ECO:0000256" key="4">
    <source>
        <dbReference type="ARBA" id="ARBA00030238"/>
    </source>
</evidence>
<dbReference type="SUPFAM" id="SSF74650">
    <property type="entry name" value="Galactose mutarotase-like"/>
    <property type="match status" value="1"/>
</dbReference>
<dbReference type="GO" id="GO:0005975">
    <property type="term" value="P:carbohydrate metabolic process"/>
    <property type="evidence" value="ECO:0007669"/>
    <property type="project" value="InterPro"/>
</dbReference>
<dbReference type="Pfam" id="PF17137">
    <property type="entry name" value="DUF5110"/>
    <property type="match status" value="1"/>
</dbReference>
<dbReference type="SMART" id="SM01065">
    <property type="entry name" value="CBM_2"/>
    <property type="match status" value="1"/>
</dbReference>
<dbReference type="EMBL" id="AB161945">
    <property type="protein sequence ID" value="BAD34980.1"/>
    <property type="molecule type" value="Genomic_DNA"/>
</dbReference>
<keyword evidence="8" id="KW-0808">Transferase</keyword>
<comment type="catalytic activity">
    <reaction evidence="1">
        <text>Endohydrolysis of (1-&gt;4)-alpha-D-glucosidic linkages in polysaccharides containing three or more (1-&gt;4)-alpha-linked D-glucose units.</text>
        <dbReference type="EC" id="3.2.1.1"/>
    </reaction>
</comment>